<dbReference type="EMBL" id="BSDI01000040">
    <property type="protein sequence ID" value="GLI01081.1"/>
    <property type="molecule type" value="Genomic_DNA"/>
</dbReference>
<evidence type="ECO:0000259" key="1">
    <source>
        <dbReference type="Pfam" id="PF01636"/>
    </source>
</evidence>
<organism evidence="2 3">
    <name type="scientific">Phytohabitans aurantiacus</name>
    <dbReference type="NCBI Taxonomy" id="3016789"/>
    <lineage>
        <taxon>Bacteria</taxon>
        <taxon>Bacillati</taxon>
        <taxon>Actinomycetota</taxon>
        <taxon>Actinomycetes</taxon>
        <taxon>Micromonosporales</taxon>
        <taxon>Micromonosporaceae</taxon>
    </lineage>
</organism>
<evidence type="ECO:0000313" key="3">
    <source>
        <dbReference type="Proteomes" id="UP001144280"/>
    </source>
</evidence>
<dbReference type="InterPro" id="IPR011009">
    <property type="entry name" value="Kinase-like_dom_sf"/>
</dbReference>
<name>A0ABQ5R2Y9_9ACTN</name>
<dbReference type="Pfam" id="PF01636">
    <property type="entry name" value="APH"/>
    <property type="match status" value="1"/>
</dbReference>
<gene>
    <name evidence="2" type="ORF">Pa4123_63570</name>
</gene>
<proteinExistence type="predicted"/>
<evidence type="ECO:0000313" key="2">
    <source>
        <dbReference type="EMBL" id="GLI01081.1"/>
    </source>
</evidence>
<keyword evidence="3" id="KW-1185">Reference proteome</keyword>
<dbReference type="Proteomes" id="UP001144280">
    <property type="component" value="Unassembled WGS sequence"/>
</dbReference>
<feature type="domain" description="Aminoglycoside phosphotransferase" evidence="1">
    <location>
        <begin position="97"/>
        <end position="297"/>
    </location>
</feature>
<sequence length="354" mass="37892">MVRGARERYGVDVTILRLLAAERPVPHGGPVTYLAQVGEALDGYRPDPVAHPHRAPYAWPGGPAASLRWAARVLTDLGYGAVSDVEQHRTWNLSAIWRLGTPRGPVWLKQVPRFFAHEAAVLAWIADRAGERLVPPLLAAGDDGRALLAHVEGDDLYGAGIATRDAIAADMHRIQLATLDNEAELLATGVPDLRAAPLCDWVAGVVTRHGGGDTGLRALVDDLPARLSTVESCGLPDTLVHGDLHPGNARGTSERRTLIDWGDSFIGHPAFDILRLTEGVASADATHLIGAWAARWREAVPGCDPERAVELLRPVAALRMAAVYANFIDNIEPSEHPYHAADIPACLSAAVSPP</sequence>
<dbReference type="SUPFAM" id="SSF56112">
    <property type="entry name" value="Protein kinase-like (PK-like)"/>
    <property type="match status" value="1"/>
</dbReference>
<comment type="caution">
    <text evidence="2">The sequence shown here is derived from an EMBL/GenBank/DDBJ whole genome shotgun (WGS) entry which is preliminary data.</text>
</comment>
<accession>A0ABQ5R2Y9</accession>
<protein>
    <recommendedName>
        <fullName evidence="1">Aminoglycoside phosphotransferase domain-containing protein</fullName>
    </recommendedName>
</protein>
<reference evidence="2" key="1">
    <citation type="submission" date="2022-12" db="EMBL/GenBank/DDBJ databases">
        <title>New Phytohabitans aurantiacus sp. RD004123 nov., an actinomycete isolated from soil.</title>
        <authorList>
            <person name="Triningsih D.W."/>
            <person name="Harunari E."/>
            <person name="Igarashi Y."/>
        </authorList>
    </citation>
    <scope>NUCLEOTIDE SEQUENCE</scope>
    <source>
        <strain evidence="2">RD004123</strain>
    </source>
</reference>
<dbReference type="Gene3D" id="3.90.1200.10">
    <property type="match status" value="1"/>
</dbReference>
<dbReference type="InterPro" id="IPR002575">
    <property type="entry name" value="Aminoglycoside_PTrfase"/>
</dbReference>